<evidence type="ECO:0000313" key="3">
    <source>
        <dbReference type="Proteomes" id="UP001313282"/>
    </source>
</evidence>
<organism evidence="2 3">
    <name type="scientific">Orbilia javanica</name>
    <dbReference type="NCBI Taxonomy" id="47235"/>
    <lineage>
        <taxon>Eukaryota</taxon>
        <taxon>Fungi</taxon>
        <taxon>Dikarya</taxon>
        <taxon>Ascomycota</taxon>
        <taxon>Pezizomycotina</taxon>
        <taxon>Orbiliomycetes</taxon>
        <taxon>Orbiliales</taxon>
        <taxon>Orbiliaceae</taxon>
        <taxon>Orbilia</taxon>
    </lineage>
</organism>
<evidence type="ECO:0000313" key="2">
    <source>
        <dbReference type="EMBL" id="KAK6356692.1"/>
    </source>
</evidence>
<dbReference type="AlphaFoldDB" id="A0AAN8MUU7"/>
<feature type="region of interest" description="Disordered" evidence="1">
    <location>
        <begin position="1"/>
        <end position="61"/>
    </location>
</feature>
<evidence type="ECO:0000256" key="1">
    <source>
        <dbReference type="SAM" id="MobiDB-lite"/>
    </source>
</evidence>
<feature type="compositionally biased region" description="Pro residues" evidence="1">
    <location>
        <begin position="42"/>
        <end position="51"/>
    </location>
</feature>
<keyword evidence="3" id="KW-1185">Reference proteome</keyword>
<feature type="compositionally biased region" description="Low complexity" evidence="1">
    <location>
        <begin position="29"/>
        <end position="41"/>
    </location>
</feature>
<sequence>MATTSSPSPRPVFTASPSPQAHFTAIIATSPSPTSPHASTSPTPPPRPPSSPGISVFAPRPMRVPMYRPQFSRPVFLYDSETTESKENSQATSAGAAATASASTSTRRSSVASTGIPEEGLDSKLFNTPKDVLDELYKIIRPTSASSASTAGGAQPPSTSSPTTYMRPYPFNPRTPTNGSHRRNPSDTSDGGLSGILHGLSVLAGNPRASPDSGDWRSIHPAVSPVARRAINPMVRDPSFQGESQKKD</sequence>
<dbReference type="Proteomes" id="UP001313282">
    <property type="component" value="Unassembled WGS sequence"/>
</dbReference>
<feature type="region of interest" description="Disordered" evidence="1">
    <location>
        <begin position="143"/>
        <end position="248"/>
    </location>
</feature>
<feature type="region of interest" description="Disordered" evidence="1">
    <location>
        <begin position="78"/>
        <end position="128"/>
    </location>
</feature>
<feature type="compositionally biased region" description="Low complexity" evidence="1">
    <location>
        <begin position="143"/>
        <end position="154"/>
    </location>
</feature>
<accession>A0AAN8MUU7</accession>
<dbReference type="EMBL" id="JAVHNR010000001">
    <property type="protein sequence ID" value="KAK6356692.1"/>
    <property type="molecule type" value="Genomic_DNA"/>
</dbReference>
<name>A0AAN8MUU7_9PEZI</name>
<protein>
    <submittedName>
        <fullName evidence="2">Uncharacterized protein</fullName>
    </submittedName>
</protein>
<comment type="caution">
    <text evidence="2">The sequence shown here is derived from an EMBL/GenBank/DDBJ whole genome shotgun (WGS) entry which is preliminary data.</text>
</comment>
<gene>
    <name evidence="2" type="ORF">TWF718_001034</name>
</gene>
<feature type="compositionally biased region" description="Low complexity" evidence="1">
    <location>
        <begin position="89"/>
        <end position="114"/>
    </location>
</feature>
<proteinExistence type="predicted"/>
<reference evidence="2 3" key="1">
    <citation type="submission" date="2019-10" db="EMBL/GenBank/DDBJ databases">
        <authorList>
            <person name="Palmer J.M."/>
        </authorList>
    </citation>
    <scope>NUCLEOTIDE SEQUENCE [LARGE SCALE GENOMIC DNA]</scope>
    <source>
        <strain evidence="2 3">TWF718</strain>
    </source>
</reference>